<feature type="chain" id="PRO_5002462657" description="PepSY domain-containing protein" evidence="1">
    <location>
        <begin position="22"/>
        <end position="89"/>
    </location>
</feature>
<evidence type="ECO:0000313" key="3">
    <source>
        <dbReference type="EMBL" id="KJV11012.1"/>
    </source>
</evidence>
<comment type="caution">
    <text evidence="3">The sequence shown here is derived from an EMBL/GenBank/DDBJ whole genome shotgun (WGS) entry which is preliminary data.</text>
</comment>
<sequence>MKIALPLTSLALCLASSLTLASGTHCTAPVADWQPRENLQRKLENDGYSVHRIKVDDGCYEVKATDRAGKHLEIKYDPKSFAPLKIEDD</sequence>
<feature type="signal peptide" evidence="1">
    <location>
        <begin position="1"/>
        <end position="21"/>
    </location>
</feature>
<dbReference type="RefSeq" id="WP_045774249.1">
    <property type="nucleotide sequence ID" value="NZ_LAJY01000017.1"/>
</dbReference>
<accession>A0A0F3IWJ8</accession>
<evidence type="ECO:0000313" key="4">
    <source>
        <dbReference type="Proteomes" id="UP000033774"/>
    </source>
</evidence>
<evidence type="ECO:0000256" key="1">
    <source>
        <dbReference type="SAM" id="SignalP"/>
    </source>
</evidence>
<organism evidence="3 4">
    <name type="scientific">Elstera litoralis</name>
    <dbReference type="NCBI Taxonomy" id="552518"/>
    <lineage>
        <taxon>Bacteria</taxon>
        <taxon>Pseudomonadati</taxon>
        <taxon>Pseudomonadota</taxon>
        <taxon>Alphaproteobacteria</taxon>
        <taxon>Rhodospirillales</taxon>
        <taxon>Rhodospirillaceae</taxon>
        <taxon>Elstera</taxon>
    </lineage>
</organism>
<evidence type="ECO:0000259" key="2">
    <source>
        <dbReference type="Pfam" id="PF13670"/>
    </source>
</evidence>
<reference evidence="3 4" key="1">
    <citation type="submission" date="2015-03" db="EMBL/GenBank/DDBJ databases">
        <title>Draft genome sequence of Elstera litoralis.</title>
        <authorList>
            <person name="Rahalkar M.C."/>
            <person name="Dhakephalkar P.K."/>
            <person name="Pore S.D."/>
            <person name="Arora P."/>
            <person name="Kapse N.G."/>
            <person name="Pandit P.S."/>
        </authorList>
    </citation>
    <scope>NUCLEOTIDE SEQUENCE [LARGE SCALE GENOMIC DNA]</scope>
    <source>
        <strain evidence="3 4">Dia-1</strain>
    </source>
</reference>
<dbReference type="Proteomes" id="UP000033774">
    <property type="component" value="Unassembled WGS sequence"/>
</dbReference>
<dbReference type="PATRIC" id="fig|552518.3.peg.741"/>
<protein>
    <recommendedName>
        <fullName evidence="2">PepSY domain-containing protein</fullName>
    </recommendedName>
</protein>
<dbReference type="Pfam" id="PF13670">
    <property type="entry name" value="PepSY_2"/>
    <property type="match status" value="1"/>
</dbReference>
<dbReference type="InterPro" id="IPR025711">
    <property type="entry name" value="PepSY"/>
</dbReference>
<keyword evidence="4" id="KW-1185">Reference proteome</keyword>
<name>A0A0F3IWJ8_9PROT</name>
<dbReference type="EMBL" id="LAJY01000017">
    <property type="protein sequence ID" value="KJV11012.1"/>
    <property type="molecule type" value="Genomic_DNA"/>
</dbReference>
<proteinExistence type="predicted"/>
<keyword evidence="1" id="KW-0732">Signal</keyword>
<dbReference type="AlphaFoldDB" id="A0A0F3IWJ8"/>
<dbReference type="OrthoDB" id="7365433at2"/>
<feature type="domain" description="PepSY" evidence="2">
    <location>
        <begin position="10"/>
        <end position="85"/>
    </location>
</feature>
<gene>
    <name evidence="3" type="ORF">VZ95_01155</name>
</gene>